<dbReference type="RefSeq" id="WP_338181502.1">
    <property type="nucleotide sequence ID" value="NZ_JAEKNQ010000054.1"/>
</dbReference>
<dbReference type="PANTHER" id="PTHR43798:SF31">
    <property type="entry name" value="AB HYDROLASE SUPERFAMILY PROTEIN YCLE"/>
    <property type="match status" value="1"/>
</dbReference>
<dbReference type="InterPro" id="IPR000073">
    <property type="entry name" value="AB_hydrolase_1"/>
</dbReference>
<accession>A0A934KK31</accession>
<dbReference type="GO" id="GO:0016020">
    <property type="term" value="C:membrane"/>
    <property type="evidence" value="ECO:0007669"/>
    <property type="project" value="TreeGrafter"/>
</dbReference>
<dbReference type="PRINTS" id="PR00111">
    <property type="entry name" value="ABHYDROLASE"/>
</dbReference>
<dbReference type="AlphaFoldDB" id="A0A934KK31"/>
<reference evidence="3 4" key="1">
    <citation type="submission" date="2020-10" db="EMBL/GenBank/DDBJ databases">
        <title>Ca. Dormibacterota MAGs.</title>
        <authorList>
            <person name="Montgomery K."/>
        </authorList>
    </citation>
    <scope>NUCLEOTIDE SEQUENCE [LARGE SCALE GENOMIC DNA]</scope>
    <source>
        <strain evidence="3">SC8811_S16_3</strain>
    </source>
</reference>
<name>A0A934KK31_9BACT</name>
<evidence type="ECO:0000256" key="1">
    <source>
        <dbReference type="ARBA" id="ARBA00022801"/>
    </source>
</evidence>
<proteinExistence type="predicted"/>
<sequence>MPYLNLPGTRLYYEVHGQGPPLVFAHGLGGNHLSWWQQVPAFSERRTCVVFAHRGFVPSISNDDPDRLPHSFGADLITLLDHLRLERVSLVAQSMGGWTALDLALRQPERLQALVMASTAGSLRHGVASQEEAPVVGVHPAVGTRMTAEQPALSHLYASIDALSSSAGLDKAILRRTLGEMATTSPEAVAQLSVPLLGISGAEDRVIPPTAVSRLCELVPDARFELVPDTGHSVYFERPAVFNRLVAEFLG</sequence>
<dbReference type="GO" id="GO:0016787">
    <property type="term" value="F:hydrolase activity"/>
    <property type="evidence" value="ECO:0007669"/>
    <property type="project" value="UniProtKB-KW"/>
</dbReference>
<evidence type="ECO:0000259" key="2">
    <source>
        <dbReference type="Pfam" id="PF00561"/>
    </source>
</evidence>
<feature type="domain" description="AB hydrolase-1" evidence="2">
    <location>
        <begin position="190"/>
        <end position="239"/>
    </location>
</feature>
<evidence type="ECO:0000313" key="3">
    <source>
        <dbReference type="EMBL" id="MBJ7604228.1"/>
    </source>
</evidence>
<comment type="caution">
    <text evidence="3">The sequence shown here is derived from an EMBL/GenBank/DDBJ whole genome shotgun (WGS) entry which is preliminary data.</text>
</comment>
<dbReference type="InterPro" id="IPR050266">
    <property type="entry name" value="AB_hydrolase_sf"/>
</dbReference>
<keyword evidence="1 3" id="KW-0378">Hydrolase</keyword>
<dbReference type="SUPFAM" id="SSF53474">
    <property type="entry name" value="alpha/beta-Hydrolases"/>
    <property type="match status" value="1"/>
</dbReference>
<dbReference type="Pfam" id="PF00561">
    <property type="entry name" value="Abhydrolase_1"/>
    <property type="match status" value="2"/>
</dbReference>
<dbReference type="Proteomes" id="UP000620075">
    <property type="component" value="Unassembled WGS sequence"/>
</dbReference>
<dbReference type="InterPro" id="IPR029058">
    <property type="entry name" value="AB_hydrolase_fold"/>
</dbReference>
<protein>
    <submittedName>
        <fullName evidence="3">Alpha/beta hydrolase</fullName>
    </submittedName>
</protein>
<dbReference type="Gene3D" id="3.40.50.1820">
    <property type="entry name" value="alpha/beta hydrolase"/>
    <property type="match status" value="1"/>
</dbReference>
<evidence type="ECO:0000313" key="4">
    <source>
        <dbReference type="Proteomes" id="UP000620075"/>
    </source>
</evidence>
<feature type="domain" description="AB hydrolase-1" evidence="2">
    <location>
        <begin position="20"/>
        <end position="133"/>
    </location>
</feature>
<gene>
    <name evidence="3" type="ORF">JF888_13715</name>
</gene>
<dbReference type="EMBL" id="JAEKNQ010000054">
    <property type="protein sequence ID" value="MBJ7604228.1"/>
    <property type="molecule type" value="Genomic_DNA"/>
</dbReference>
<organism evidence="3 4">
    <name type="scientific">Candidatus Dormiibacter inghamiae</name>
    <dbReference type="NCBI Taxonomy" id="3127013"/>
    <lineage>
        <taxon>Bacteria</taxon>
        <taxon>Bacillati</taxon>
        <taxon>Candidatus Dormiibacterota</taxon>
        <taxon>Candidatus Dormibacteria</taxon>
        <taxon>Candidatus Dormibacterales</taxon>
        <taxon>Candidatus Dormibacteraceae</taxon>
        <taxon>Candidatus Dormiibacter</taxon>
    </lineage>
</organism>
<dbReference type="PANTHER" id="PTHR43798">
    <property type="entry name" value="MONOACYLGLYCEROL LIPASE"/>
    <property type="match status" value="1"/>
</dbReference>